<protein>
    <submittedName>
        <fullName evidence="1">Uncharacterized protein</fullName>
    </submittedName>
</protein>
<organism evidence="1 2">
    <name type="scientific">Hevea brasiliensis</name>
    <name type="common">Para rubber tree</name>
    <name type="synonym">Siphonia brasiliensis</name>
    <dbReference type="NCBI Taxonomy" id="3981"/>
    <lineage>
        <taxon>Eukaryota</taxon>
        <taxon>Viridiplantae</taxon>
        <taxon>Streptophyta</taxon>
        <taxon>Embryophyta</taxon>
        <taxon>Tracheophyta</taxon>
        <taxon>Spermatophyta</taxon>
        <taxon>Magnoliopsida</taxon>
        <taxon>eudicotyledons</taxon>
        <taxon>Gunneridae</taxon>
        <taxon>Pentapetalae</taxon>
        <taxon>rosids</taxon>
        <taxon>fabids</taxon>
        <taxon>Malpighiales</taxon>
        <taxon>Euphorbiaceae</taxon>
        <taxon>Crotonoideae</taxon>
        <taxon>Micrandreae</taxon>
        <taxon>Hevea</taxon>
    </lineage>
</organism>
<dbReference type="EMBL" id="JAAGAX010000013">
    <property type="protein sequence ID" value="KAF2296023.1"/>
    <property type="molecule type" value="Genomic_DNA"/>
</dbReference>
<accession>A0A6A6L7D9</accession>
<gene>
    <name evidence="1" type="ORF">GH714_035737</name>
</gene>
<dbReference type="AlphaFoldDB" id="A0A6A6L7D9"/>
<proteinExistence type="predicted"/>
<dbReference type="Proteomes" id="UP000467840">
    <property type="component" value="Chromosome 7"/>
</dbReference>
<comment type="caution">
    <text evidence="1">The sequence shown here is derived from an EMBL/GenBank/DDBJ whole genome shotgun (WGS) entry which is preliminary data.</text>
</comment>
<dbReference type="PROSITE" id="PS51257">
    <property type="entry name" value="PROKAR_LIPOPROTEIN"/>
    <property type="match status" value="1"/>
</dbReference>
<name>A0A6A6L7D9_HEVBR</name>
<sequence length="102" mass="11821">MPAGQKVTHPWASGSSCHTLGCDRKNCEWQTAASACDTPWVVWWPAGTRPEWLQFVITCDILCLDLDDLPVEMSLELEDSPVSTFRTRARQLFQYRHYRFKM</sequence>
<keyword evidence="2" id="KW-1185">Reference proteome</keyword>
<reference evidence="1 2" key="1">
    <citation type="journal article" date="2020" name="Mol. Plant">
        <title>The Chromosome-Based Rubber Tree Genome Provides New Insights into Spurge Genome Evolution and Rubber Biosynthesis.</title>
        <authorList>
            <person name="Liu J."/>
            <person name="Shi C."/>
            <person name="Shi C.C."/>
            <person name="Li W."/>
            <person name="Zhang Q.J."/>
            <person name="Zhang Y."/>
            <person name="Li K."/>
            <person name="Lu H.F."/>
            <person name="Shi C."/>
            <person name="Zhu S.T."/>
            <person name="Xiao Z.Y."/>
            <person name="Nan H."/>
            <person name="Yue Y."/>
            <person name="Zhu X.G."/>
            <person name="Wu Y."/>
            <person name="Hong X.N."/>
            <person name="Fan G.Y."/>
            <person name="Tong Y."/>
            <person name="Zhang D."/>
            <person name="Mao C.L."/>
            <person name="Liu Y.L."/>
            <person name="Hao S.J."/>
            <person name="Liu W.Q."/>
            <person name="Lv M.Q."/>
            <person name="Zhang H.B."/>
            <person name="Liu Y."/>
            <person name="Hu-Tang G.R."/>
            <person name="Wang J.P."/>
            <person name="Wang J.H."/>
            <person name="Sun Y.H."/>
            <person name="Ni S.B."/>
            <person name="Chen W.B."/>
            <person name="Zhang X.C."/>
            <person name="Jiao Y.N."/>
            <person name="Eichler E.E."/>
            <person name="Li G.H."/>
            <person name="Liu X."/>
            <person name="Gao L.Z."/>
        </authorList>
    </citation>
    <scope>NUCLEOTIDE SEQUENCE [LARGE SCALE GENOMIC DNA]</scope>
    <source>
        <strain evidence="2">cv. GT1</strain>
        <tissue evidence="1">Leaf</tissue>
    </source>
</reference>
<evidence type="ECO:0000313" key="1">
    <source>
        <dbReference type="EMBL" id="KAF2296023.1"/>
    </source>
</evidence>
<evidence type="ECO:0000313" key="2">
    <source>
        <dbReference type="Proteomes" id="UP000467840"/>
    </source>
</evidence>